<dbReference type="AlphaFoldDB" id="A0A4Y2TQE7"/>
<comment type="caution">
    <text evidence="2">The sequence shown here is derived from an EMBL/GenBank/DDBJ whole genome shotgun (WGS) entry which is preliminary data.</text>
</comment>
<sequence>MFCNSRFVLVVVQLTPQSRQVATVDLVSVWGFKLILIGISAKMPDKLPKSANIAPQSCDTFVALPPATALNCVVFGKNSDRPKGEVQEVVYFPSENHPAGAKVQVRNDLWQ</sequence>
<evidence type="ECO:0000313" key="2">
    <source>
        <dbReference type="EMBL" id="GBO02865.1"/>
    </source>
</evidence>
<protein>
    <submittedName>
        <fullName evidence="2">Uncharacterized protein</fullName>
    </submittedName>
</protein>
<dbReference type="InterPro" id="IPR005322">
    <property type="entry name" value="Peptidase_C69"/>
</dbReference>
<dbReference type="OrthoDB" id="5175656at2759"/>
<dbReference type="PANTHER" id="PTHR12994:SF17">
    <property type="entry name" value="LD30995P"/>
    <property type="match status" value="1"/>
</dbReference>
<accession>A0A4Y2TQE7</accession>
<comment type="similarity">
    <text evidence="1">Belongs to the peptidase C69 family. Secernin subfamily.</text>
</comment>
<reference evidence="2 3" key="1">
    <citation type="journal article" date="2019" name="Sci. Rep.">
        <title>Orb-weaving spider Araneus ventricosus genome elucidates the spidroin gene catalogue.</title>
        <authorList>
            <person name="Kono N."/>
            <person name="Nakamura H."/>
            <person name="Ohtoshi R."/>
            <person name="Moran D.A.P."/>
            <person name="Shinohara A."/>
            <person name="Yoshida Y."/>
            <person name="Fujiwara M."/>
            <person name="Mori M."/>
            <person name="Tomita M."/>
            <person name="Arakawa K."/>
        </authorList>
    </citation>
    <scope>NUCLEOTIDE SEQUENCE [LARGE SCALE GENOMIC DNA]</scope>
</reference>
<proteinExistence type="inferred from homology"/>
<organism evidence="2 3">
    <name type="scientific">Araneus ventricosus</name>
    <name type="common">Orbweaver spider</name>
    <name type="synonym">Epeira ventricosa</name>
    <dbReference type="NCBI Taxonomy" id="182803"/>
    <lineage>
        <taxon>Eukaryota</taxon>
        <taxon>Metazoa</taxon>
        <taxon>Ecdysozoa</taxon>
        <taxon>Arthropoda</taxon>
        <taxon>Chelicerata</taxon>
        <taxon>Arachnida</taxon>
        <taxon>Araneae</taxon>
        <taxon>Araneomorphae</taxon>
        <taxon>Entelegynae</taxon>
        <taxon>Araneoidea</taxon>
        <taxon>Araneidae</taxon>
        <taxon>Araneus</taxon>
    </lineage>
</organism>
<dbReference type="PANTHER" id="PTHR12994">
    <property type="entry name" value="SECERNIN"/>
    <property type="match status" value="1"/>
</dbReference>
<gene>
    <name evidence="2" type="ORF">AVEN_261440_1</name>
</gene>
<dbReference type="GO" id="GO:0016805">
    <property type="term" value="F:dipeptidase activity"/>
    <property type="evidence" value="ECO:0007669"/>
    <property type="project" value="InterPro"/>
</dbReference>
<dbReference type="GO" id="GO:0070004">
    <property type="term" value="F:cysteine-type exopeptidase activity"/>
    <property type="evidence" value="ECO:0007669"/>
    <property type="project" value="InterPro"/>
</dbReference>
<name>A0A4Y2TQE7_ARAVE</name>
<evidence type="ECO:0000313" key="3">
    <source>
        <dbReference type="Proteomes" id="UP000499080"/>
    </source>
</evidence>
<dbReference type="GO" id="GO:0006508">
    <property type="term" value="P:proteolysis"/>
    <property type="evidence" value="ECO:0007669"/>
    <property type="project" value="InterPro"/>
</dbReference>
<dbReference type="EMBL" id="BGPR01030379">
    <property type="protein sequence ID" value="GBO02865.1"/>
    <property type="molecule type" value="Genomic_DNA"/>
</dbReference>
<evidence type="ECO:0000256" key="1">
    <source>
        <dbReference type="ARBA" id="ARBA00005705"/>
    </source>
</evidence>
<dbReference type="Proteomes" id="UP000499080">
    <property type="component" value="Unassembled WGS sequence"/>
</dbReference>
<keyword evidence="3" id="KW-1185">Reference proteome</keyword>